<dbReference type="AlphaFoldDB" id="A0AAV4UZI6"/>
<accession>A0AAV4UZI6</accession>
<reference evidence="1 2" key="1">
    <citation type="submission" date="2021-06" db="EMBL/GenBank/DDBJ databases">
        <title>Caerostris darwini draft genome.</title>
        <authorList>
            <person name="Kono N."/>
            <person name="Arakawa K."/>
        </authorList>
    </citation>
    <scope>NUCLEOTIDE SEQUENCE [LARGE SCALE GENOMIC DNA]</scope>
</reference>
<sequence length="100" mass="11509">MDTQNGWLLNTMPSIKQASNASWRLLSDFTASVLDEMGRGFFADKGLAGHRDKDLQNVSQGLPWLHCCWAFLALKEDFFFFSMEGRKKWQRTVSNDLMLC</sequence>
<dbReference type="Proteomes" id="UP001054837">
    <property type="component" value="Unassembled WGS sequence"/>
</dbReference>
<proteinExistence type="predicted"/>
<comment type="caution">
    <text evidence="1">The sequence shown here is derived from an EMBL/GenBank/DDBJ whole genome shotgun (WGS) entry which is preliminary data.</text>
</comment>
<name>A0AAV4UZI6_9ARAC</name>
<organism evidence="1 2">
    <name type="scientific">Caerostris darwini</name>
    <dbReference type="NCBI Taxonomy" id="1538125"/>
    <lineage>
        <taxon>Eukaryota</taxon>
        <taxon>Metazoa</taxon>
        <taxon>Ecdysozoa</taxon>
        <taxon>Arthropoda</taxon>
        <taxon>Chelicerata</taxon>
        <taxon>Arachnida</taxon>
        <taxon>Araneae</taxon>
        <taxon>Araneomorphae</taxon>
        <taxon>Entelegynae</taxon>
        <taxon>Araneoidea</taxon>
        <taxon>Araneidae</taxon>
        <taxon>Caerostris</taxon>
    </lineage>
</organism>
<evidence type="ECO:0000313" key="1">
    <source>
        <dbReference type="EMBL" id="GIY62884.1"/>
    </source>
</evidence>
<keyword evidence="2" id="KW-1185">Reference proteome</keyword>
<dbReference type="EMBL" id="BPLQ01012142">
    <property type="protein sequence ID" value="GIY62884.1"/>
    <property type="molecule type" value="Genomic_DNA"/>
</dbReference>
<gene>
    <name evidence="1" type="ORF">CDAR_122791</name>
</gene>
<evidence type="ECO:0000313" key="2">
    <source>
        <dbReference type="Proteomes" id="UP001054837"/>
    </source>
</evidence>
<protein>
    <submittedName>
        <fullName evidence="1">Uncharacterized protein</fullName>
    </submittedName>
</protein>